<dbReference type="CDD" id="cd03809">
    <property type="entry name" value="GT4_MtfB-like"/>
    <property type="match status" value="1"/>
</dbReference>
<name>A0ABP8A0J7_9MICO</name>
<keyword evidence="4" id="KW-1185">Reference proteome</keyword>
<dbReference type="PANTHER" id="PTHR46401">
    <property type="entry name" value="GLYCOSYLTRANSFERASE WBBK-RELATED"/>
    <property type="match status" value="1"/>
</dbReference>
<evidence type="ECO:0000256" key="1">
    <source>
        <dbReference type="ARBA" id="ARBA00022679"/>
    </source>
</evidence>
<accession>A0ABP8A0J7</accession>
<organism evidence="3 4">
    <name type="scientific">Gryllotalpicola koreensis</name>
    <dbReference type="NCBI Taxonomy" id="993086"/>
    <lineage>
        <taxon>Bacteria</taxon>
        <taxon>Bacillati</taxon>
        <taxon>Actinomycetota</taxon>
        <taxon>Actinomycetes</taxon>
        <taxon>Micrococcales</taxon>
        <taxon>Microbacteriaceae</taxon>
        <taxon>Gryllotalpicola</taxon>
    </lineage>
</organism>
<dbReference type="PANTHER" id="PTHR46401:SF2">
    <property type="entry name" value="GLYCOSYLTRANSFERASE WBBK-RELATED"/>
    <property type="match status" value="1"/>
</dbReference>
<comment type="caution">
    <text evidence="3">The sequence shown here is derived from an EMBL/GenBank/DDBJ whole genome shotgun (WGS) entry which is preliminary data.</text>
</comment>
<gene>
    <name evidence="3" type="ORF">GCM10022287_19360</name>
</gene>
<evidence type="ECO:0000313" key="3">
    <source>
        <dbReference type="EMBL" id="GAA4174855.1"/>
    </source>
</evidence>
<dbReference type="RefSeq" id="WP_344753812.1">
    <property type="nucleotide sequence ID" value="NZ_BAABBW010000003.1"/>
</dbReference>
<evidence type="ECO:0000259" key="2">
    <source>
        <dbReference type="Pfam" id="PF00534"/>
    </source>
</evidence>
<protein>
    <recommendedName>
        <fullName evidence="2">Glycosyl transferase family 1 domain-containing protein</fullName>
    </recommendedName>
</protein>
<keyword evidence="1" id="KW-0808">Transferase</keyword>
<dbReference type="Gene3D" id="3.40.50.2000">
    <property type="entry name" value="Glycogen Phosphorylase B"/>
    <property type="match status" value="1"/>
</dbReference>
<dbReference type="InterPro" id="IPR001296">
    <property type="entry name" value="Glyco_trans_1"/>
</dbReference>
<evidence type="ECO:0000313" key="4">
    <source>
        <dbReference type="Proteomes" id="UP001501079"/>
    </source>
</evidence>
<dbReference type="EMBL" id="BAABBW010000003">
    <property type="protein sequence ID" value="GAA4174855.1"/>
    <property type="molecule type" value="Genomic_DNA"/>
</dbReference>
<dbReference type="Pfam" id="PF00534">
    <property type="entry name" value="Glycos_transf_1"/>
    <property type="match status" value="1"/>
</dbReference>
<sequence>MGLRVLYDGYWLHDGPPSGRNVAGSVLRAWAEAFPDDELVVALPVADDVPVPAVDALPVTRRHVPAPVANHQLWVRTRLGGAAFGTDAVFSQNFAPMASRNSRRTAVFVHDAIFQDHPEWFTFAERLYLRGVAAATRAATAVVTSSEAERRRLERCFPAARSRIRAVGLGLPAGIAEAAPKPLARASSRPFILAVGRLNARKNLGRLIEAYRSSAVLTAGFDLVVVGEADGRAAGLDGTARADRAGRIDLVGGVDDAQLKWLYQHAAVFAFPSLDEGFGLPLLEARTLGAVSVVSDIPVFRELDLADAYFDPTDVASIREALEATLADAPDAAVRPGDPARYTWEGAAAGIRELLTGASLALEAAS</sequence>
<dbReference type="SUPFAM" id="SSF53756">
    <property type="entry name" value="UDP-Glycosyltransferase/glycogen phosphorylase"/>
    <property type="match status" value="1"/>
</dbReference>
<dbReference type="Proteomes" id="UP001501079">
    <property type="component" value="Unassembled WGS sequence"/>
</dbReference>
<proteinExistence type="predicted"/>
<reference evidence="4" key="1">
    <citation type="journal article" date="2019" name="Int. J. Syst. Evol. Microbiol.">
        <title>The Global Catalogue of Microorganisms (GCM) 10K type strain sequencing project: providing services to taxonomists for standard genome sequencing and annotation.</title>
        <authorList>
            <consortium name="The Broad Institute Genomics Platform"/>
            <consortium name="The Broad Institute Genome Sequencing Center for Infectious Disease"/>
            <person name="Wu L."/>
            <person name="Ma J."/>
        </authorList>
    </citation>
    <scope>NUCLEOTIDE SEQUENCE [LARGE SCALE GENOMIC DNA]</scope>
    <source>
        <strain evidence="4">JCM 17591</strain>
    </source>
</reference>
<feature type="domain" description="Glycosyl transferase family 1" evidence="2">
    <location>
        <begin position="180"/>
        <end position="329"/>
    </location>
</feature>